<dbReference type="GO" id="GO:0005694">
    <property type="term" value="C:chromosome"/>
    <property type="evidence" value="ECO:0007669"/>
    <property type="project" value="UniProtKB-ARBA"/>
</dbReference>
<dbReference type="FunFam" id="3.40.50.300:FF:000326">
    <property type="entry name" value="P-loop containing nucleoside triphosphate hydrolase"/>
    <property type="match status" value="1"/>
</dbReference>
<organism evidence="7 8">
    <name type="scientific">Triparma columacea</name>
    <dbReference type="NCBI Taxonomy" id="722753"/>
    <lineage>
        <taxon>Eukaryota</taxon>
        <taxon>Sar</taxon>
        <taxon>Stramenopiles</taxon>
        <taxon>Ochrophyta</taxon>
        <taxon>Bolidophyceae</taxon>
        <taxon>Parmales</taxon>
        <taxon>Triparmaceae</taxon>
        <taxon>Triparma</taxon>
    </lineage>
</organism>
<keyword evidence="4" id="KW-0067">ATP-binding</keyword>
<dbReference type="InterPro" id="IPR041677">
    <property type="entry name" value="DNA2/NAM7_AAA_11"/>
</dbReference>
<keyword evidence="1" id="KW-0547">Nucleotide-binding</keyword>
<feature type="region of interest" description="Disordered" evidence="5">
    <location>
        <begin position="1020"/>
        <end position="1057"/>
    </location>
</feature>
<comment type="caution">
    <text evidence="7">The sequence shown here is derived from an EMBL/GenBank/DDBJ whole genome shotgun (WGS) entry which is preliminary data.</text>
</comment>
<dbReference type="PANTHER" id="PTHR10887">
    <property type="entry name" value="DNA2/NAM7 HELICASE FAMILY"/>
    <property type="match status" value="1"/>
</dbReference>
<dbReference type="EMBL" id="BRYA01000122">
    <property type="protein sequence ID" value="GMI40176.1"/>
    <property type="molecule type" value="Genomic_DNA"/>
</dbReference>
<reference evidence="8" key="1">
    <citation type="journal article" date="2023" name="Commun. Biol.">
        <title>Genome analysis of Parmales, the sister group of diatoms, reveals the evolutionary specialization of diatoms from phago-mixotrophs to photoautotrophs.</title>
        <authorList>
            <person name="Ban H."/>
            <person name="Sato S."/>
            <person name="Yoshikawa S."/>
            <person name="Yamada K."/>
            <person name="Nakamura Y."/>
            <person name="Ichinomiya M."/>
            <person name="Sato N."/>
            <person name="Blanc-Mathieu R."/>
            <person name="Endo H."/>
            <person name="Kuwata A."/>
            <person name="Ogata H."/>
        </authorList>
    </citation>
    <scope>NUCLEOTIDE SEQUENCE [LARGE SCALE GENOMIC DNA]</scope>
</reference>
<keyword evidence="2" id="KW-0378">Hydrolase</keyword>
<dbReference type="Pfam" id="PF13087">
    <property type="entry name" value="AAA_12"/>
    <property type="match status" value="1"/>
</dbReference>
<dbReference type="Gene3D" id="3.40.50.300">
    <property type="entry name" value="P-loop containing nucleotide triphosphate hydrolases"/>
    <property type="match status" value="2"/>
</dbReference>
<dbReference type="PROSITE" id="PS50020">
    <property type="entry name" value="WW_DOMAIN_2"/>
    <property type="match status" value="1"/>
</dbReference>
<accession>A0A9W7GB00</accession>
<sequence>MNSLIGNKGGRDKGKGQGQEQVSSVRDYSDYDYGDKFVTQVTHDDPSSSSSSSSSSKAPGLRIRATVRTTANLNPHLTESNLPLIPHISASYRREFGGNQMDLDYFASLLFNRTYLKPREGKWSPTLKVEGEGGVKVEGGEDIIAEIGGLGRTVRFVNGMHYILHYLPLLVSEVLSEMLSKSLESLQTVRSGRRQWLCQGSDLVGLGRNYLAVKVGERINRGGKGTTMGRDRGSKGKTTGRKDLVELEVRLREDRRDRDDKERGKRGKDKKGEEEYRAGDVLVVFRAGAGVDEVLEGSTPGMMVRVESTRRSLDRMFVIGGREAWDNIRRKNEREIDATVLKAGNLVTANREFQALVKIDSLPLKKEVFNAHLKGGLGSPVSNNDPTTPRTPRSPNPKMLPRTGSERKVWESMTGGGKGGASYGTGFLKYIKDAYNASQVEAISAVTTTSAGVTLIKGPPGTGKTTTVVGAINALHIRAMNEYHAGVAELAELLSKGRLGKEDIQGRYREAVGRKPRLLVTAPSNGAVDGIIGKIFKDGFKDGLGKSYNPSIVRVGYGRGKGVEQVSLDVMVDQIFRDSGDASIVEPRILAWRNNAAKLQDEIRDVIARLGALGQGGVLKKGWEVRCRDDFKVSQMIYFVDHNTRTTQTQPPPRPESGEQVVLPAQCPEYKTYVRVLISKVEKQIQATRKVENYTMAKQRQDMQTRHAVEANLMEDFAITFVTLGSCGSPSLQNARKFDVVVVDEAAQSTEPSTLIALGLGRERAVLVGDPMQLPATIFDNEGGRKGGYNRSLFERLEEGGKEVHMLDVQYRMRGMISKFPREEFYDGRLADGDGVNDRNFGKRLLKGVKEKCPCLGEMRVIDYRGQEEKQGMSLVNMGEVSVIVKILEALGNTFGSLMLKGKVGIITPYASQVGAIKRRLEEEGDRIVQADTNTVDGFQGRECEVIILSLVRAGKGEGVGFLEDRRRMNVALTRPREMLIIVSDVQRVGKDKVWGKLFEEARKGRNVVSLGSEVPEKLEDLKDPNAPQAFDALEEGEEGEEEEKGGPQDVYGLGGILEGEGSDVPVDVYGLGGLEKPPT</sequence>
<proteinExistence type="predicted"/>
<feature type="region of interest" description="Disordered" evidence="5">
    <location>
        <begin position="375"/>
        <end position="406"/>
    </location>
</feature>
<dbReference type="Gene3D" id="2.20.70.10">
    <property type="match status" value="1"/>
</dbReference>
<dbReference type="PANTHER" id="PTHR10887:SF495">
    <property type="entry name" value="HELICASE SENATAXIN ISOFORM X1-RELATED"/>
    <property type="match status" value="1"/>
</dbReference>
<dbReference type="AlphaFoldDB" id="A0A9W7GB00"/>
<dbReference type="GO" id="GO:0016787">
    <property type="term" value="F:hydrolase activity"/>
    <property type="evidence" value="ECO:0007669"/>
    <property type="project" value="UniProtKB-KW"/>
</dbReference>
<dbReference type="SUPFAM" id="SSF52540">
    <property type="entry name" value="P-loop containing nucleoside triphosphate hydrolases"/>
    <property type="match status" value="1"/>
</dbReference>
<dbReference type="CDD" id="cd18808">
    <property type="entry name" value="SF1_C_Upf1"/>
    <property type="match status" value="1"/>
</dbReference>
<evidence type="ECO:0000256" key="4">
    <source>
        <dbReference type="ARBA" id="ARBA00022840"/>
    </source>
</evidence>
<keyword evidence="3" id="KW-0347">Helicase</keyword>
<evidence type="ECO:0000313" key="7">
    <source>
        <dbReference type="EMBL" id="GMI40176.1"/>
    </source>
</evidence>
<gene>
    <name evidence="7" type="ORF">TrCOL_g2100</name>
</gene>
<dbReference type="GO" id="GO:0005524">
    <property type="term" value="F:ATP binding"/>
    <property type="evidence" value="ECO:0007669"/>
    <property type="project" value="UniProtKB-KW"/>
</dbReference>
<dbReference type="OrthoDB" id="6513042at2759"/>
<dbReference type="InterPro" id="IPR041679">
    <property type="entry name" value="DNA2/NAM7-like_C"/>
</dbReference>
<dbReference type="InterPro" id="IPR047187">
    <property type="entry name" value="SF1_C_Upf1"/>
</dbReference>
<feature type="compositionally biased region" description="Acidic residues" evidence="5">
    <location>
        <begin position="1033"/>
        <end position="1044"/>
    </location>
</feature>
<evidence type="ECO:0000313" key="8">
    <source>
        <dbReference type="Proteomes" id="UP001165065"/>
    </source>
</evidence>
<evidence type="ECO:0000259" key="6">
    <source>
        <dbReference type="PROSITE" id="PS50020"/>
    </source>
</evidence>
<evidence type="ECO:0000256" key="3">
    <source>
        <dbReference type="ARBA" id="ARBA00022806"/>
    </source>
</evidence>
<keyword evidence="8" id="KW-1185">Reference proteome</keyword>
<dbReference type="GO" id="GO:0004386">
    <property type="term" value="F:helicase activity"/>
    <property type="evidence" value="ECO:0007669"/>
    <property type="project" value="UniProtKB-KW"/>
</dbReference>
<dbReference type="CDD" id="cd18042">
    <property type="entry name" value="DEXXQc_SETX"/>
    <property type="match status" value="1"/>
</dbReference>
<dbReference type="InterPro" id="IPR045055">
    <property type="entry name" value="DNA2/NAM7-like"/>
</dbReference>
<evidence type="ECO:0000256" key="2">
    <source>
        <dbReference type="ARBA" id="ARBA00022801"/>
    </source>
</evidence>
<feature type="compositionally biased region" description="Low complexity" evidence="5">
    <location>
        <begin position="382"/>
        <end position="397"/>
    </location>
</feature>
<protein>
    <recommendedName>
        <fullName evidence="6">WW domain-containing protein</fullName>
    </recommendedName>
</protein>
<name>A0A9W7GB00_9STRA</name>
<feature type="compositionally biased region" description="Low complexity" evidence="5">
    <location>
        <begin position="47"/>
        <end position="56"/>
    </location>
</feature>
<dbReference type="InterPro" id="IPR001202">
    <property type="entry name" value="WW_dom"/>
</dbReference>
<dbReference type="Pfam" id="PF13086">
    <property type="entry name" value="AAA_11"/>
    <property type="match status" value="1"/>
</dbReference>
<dbReference type="InterPro" id="IPR027417">
    <property type="entry name" value="P-loop_NTPase"/>
</dbReference>
<dbReference type="Proteomes" id="UP001165065">
    <property type="component" value="Unassembled WGS sequence"/>
</dbReference>
<evidence type="ECO:0000256" key="1">
    <source>
        <dbReference type="ARBA" id="ARBA00022741"/>
    </source>
</evidence>
<evidence type="ECO:0000256" key="5">
    <source>
        <dbReference type="SAM" id="MobiDB-lite"/>
    </source>
</evidence>
<feature type="domain" description="WW" evidence="6">
    <location>
        <begin position="617"/>
        <end position="654"/>
    </location>
</feature>
<feature type="region of interest" description="Disordered" evidence="5">
    <location>
        <begin position="1"/>
        <end position="61"/>
    </location>
</feature>